<keyword evidence="3 6" id="KW-0808">Transferase</keyword>
<feature type="active site" evidence="6">
    <location>
        <position position="167"/>
    </location>
</feature>
<accession>H1KU23</accession>
<keyword evidence="5 6" id="KW-0238">DNA-binding</keyword>
<gene>
    <name evidence="8" type="ORF">MetexDRAFT_6136</name>
</gene>
<evidence type="ECO:0000256" key="2">
    <source>
        <dbReference type="ARBA" id="ARBA00022676"/>
    </source>
</evidence>
<protein>
    <recommendedName>
        <fullName evidence="7">DarT domain-containing protein</fullName>
    </recommendedName>
</protein>
<feature type="binding site" evidence="6">
    <location>
        <begin position="11"/>
        <end position="13"/>
    </location>
    <ligand>
        <name>NAD(+)</name>
        <dbReference type="ChEBI" id="CHEBI:57540"/>
    </ligand>
</feature>
<name>H1KU23_METEX</name>
<evidence type="ECO:0000259" key="7">
    <source>
        <dbReference type="PROSITE" id="PS52018"/>
    </source>
</evidence>
<comment type="similarity">
    <text evidence="6">Belongs to the DarT ADP-ribosyltransferase family.</text>
</comment>
<comment type="caution">
    <text evidence="8">The sequence shown here is derived from an EMBL/GenBank/DDBJ whole genome shotgun (WGS) entry which is preliminary data.</text>
</comment>
<evidence type="ECO:0000256" key="3">
    <source>
        <dbReference type="ARBA" id="ARBA00022679"/>
    </source>
</evidence>
<dbReference type="AlphaFoldDB" id="H1KU23"/>
<dbReference type="InterPro" id="IPR029494">
    <property type="entry name" value="DarT"/>
</dbReference>
<dbReference type="GO" id="GO:0016757">
    <property type="term" value="F:glycosyltransferase activity"/>
    <property type="evidence" value="ECO:0007669"/>
    <property type="project" value="UniProtKB-UniRule"/>
</dbReference>
<dbReference type="Proteomes" id="UP000004382">
    <property type="component" value="Unassembled WGS sequence"/>
</dbReference>
<comment type="caution">
    <text evidence="6">Lacks conserved residue(s) required for the propagation of feature annotation.</text>
</comment>
<keyword evidence="1 6" id="KW-1277">Toxin-antitoxin system</keyword>
<feature type="binding site" evidence="6">
    <location>
        <position position="52"/>
    </location>
    <ligand>
        <name>NAD(+)</name>
        <dbReference type="ChEBI" id="CHEBI:57540"/>
    </ligand>
</feature>
<dbReference type="Pfam" id="PF14487">
    <property type="entry name" value="DarT"/>
    <property type="match status" value="1"/>
</dbReference>
<dbReference type="GO" id="GO:0003677">
    <property type="term" value="F:DNA binding"/>
    <property type="evidence" value="ECO:0007669"/>
    <property type="project" value="UniProtKB-UniRule"/>
</dbReference>
<keyword evidence="2 6" id="KW-0328">Glycosyltransferase</keyword>
<feature type="active site" description="Proton acceptor" evidence="6">
    <location>
        <position position="52"/>
    </location>
</feature>
<evidence type="ECO:0000313" key="9">
    <source>
        <dbReference type="Proteomes" id="UP000004382"/>
    </source>
</evidence>
<proteinExistence type="inferred from homology"/>
<evidence type="ECO:0000256" key="6">
    <source>
        <dbReference type="PROSITE-ProRule" id="PRU01362"/>
    </source>
</evidence>
<organism evidence="8 9">
    <name type="scientific">Methylorubrum extorquens DSM 13060</name>
    <dbReference type="NCBI Taxonomy" id="882800"/>
    <lineage>
        <taxon>Bacteria</taxon>
        <taxon>Pseudomonadati</taxon>
        <taxon>Pseudomonadota</taxon>
        <taxon>Alphaproteobacteria</taxon>
        <taxon>Hyphomicrobiales</taxon>
        <taxon>Methylobacteriaceae</taxon>
        <taxon>Methylorubrum</taxon>
    </lineage>
</organism>
<evidence type="ECO:0000256" key="1">
    <source>
        <dbReference type="ARBA" id="ARBA00022649"/>
    </source>
</evidence>
<dbReference type="EMBL" id="AGJK01000367">
    <property type="protein sequence ID" value="EHP83575.1"/>
    <property type="molecule type" value="Genomic_DNA"/>
</dbReference>
<reference evidence="8 9" key="1">
    <citation type="submission" date="2011-09" db="EMBL/GenBank/DDBJ databases">
        <title>The draft genome of Methylobacterium extorquens DSM 13060.</title>
        <authorList>
            <consortium name="US DOE Joint Genome Institute (JGI-PGF)"/>
            <person name="Lucas S."/>
            <person name="Han J."/>
            <person name="Lapidus A."/>
            <person name="Cheng J.-F."/>
            <person name="Goodwin L."/>
            <person name="Pitluck S."/>
            <person name="Peters L."/>
            <person name="Land M.L."/>
            <person name="Hauser L."/>
            <person name="Koskimaki J."/>
            <person name="Halonen O."/>
            <person name="Pirttila A."/>
            <person name="Frank C."/>
            <person name="Woyke T.J."/>
        </authorList>
    </citation>
    <scope>NUCLEOTIDE SEQUENCE [LARGE SCALE GENOMIC DNA]</scope>
    <source>
        <strain evidence="8 9">DSM 13060</strain>
    </source>
</reference>
<comment type="catalytic activity">
    <reaction evidence="6">
        <text>a thymidine in DNA + NAD(+) = an N-(ADP-alpha-D-ribosyl)-thymidine in DNA + nicotinamide + H(+)</text>
        <dbReference type="Rhea" id="RHEA:71651"/>
        <dbReference type="Rhea" id="RHEA-COMP:13556"/>
        <dbReference type="Rhea" id="RHEA-COMP:18051"/>
        <dbReference type="ChEBI" id="CHEBI:15378"/>
        <dbReference type="ChEBI" id="CHEBI:17154"/>
        <dbReference type="ChEBI" id="CHEBI:57540"/>
        <dbReference type="ChEBI" id="CHEBI:137386"/>
        <dbReference type="ChEBI" id="CHEBI:191199"/>
    </reaction>
</comment>
<evidence type="ECO:0000313" key="8">
    <source>
        <dbReference type="EMBL" id="EHP83575.1"/>
    </source>
</evidence>
<feature type="domain" description="DarT" evidence="7">
    <location>
        <begin position="7"/>
        <end position="214"/>
    </location>
</feature>
<sequence>MPAPSNPKVYHITHLNNLPKIIGSGRLYSDAAIVRQVGAHAKVGMGKLKAARFERPVTCHGGTFVSDYVPFYFCPRSVMLYILSRGNHDEVEYKGGQDPILHLEADFYSVIDAADAKGVPWAVSLSNAASRYATFRTGPEALDELDWECIGATQWSRPDVREHKQAEFLVHRSFPWARVDRLGVRNATVHQQVRTHLLKAEHQPPVEVQPAWYY</sequence>
<dbReference type="GO" id="GO:0016779">
    <property type="term" value="F:nucleotidyltransferase activity"/>
    <property type="evidence" value="ECO:0007669"/>
    <property type="project" value="UniProtKB-UniRule"/>
</dbReference>
<dbReference type="RefSeq" id="WP_003606651.1">
    <property type="nucleotide sequence ID" value="NZ_AGJK01000367.1"/>
</dbReference>
<evidence type="ECO:0000256" key="5">
    <source>
        <dbReference type="ARBA" id="ARBA00023125"/>
    </source>
</evidence>
<evidence type="ECO:0000256" key="4">
    <source>
        <dbReference type="ARBA" id="ARBA00022695"/>
    </source>
</evidence>
<dbReference type="PROSITE" id="PS52018">
    <property type="entry name" value="DART"/>
    <property type="match status" value="1"/>
</dbReference>
<keyword evidence="4 6" id="KW-0548">Nucleotidyltransferase</keyword>